<name>A0AAE3R4P7_9BACT</name>
<evidence type="ECO:0000256" key="1">
    <source>
        <dbReference type="SAM" id="Phobius"/>
    </source>
</evidence>
<evidence type="ECO:0000313" key="2">
    <source>
        <dbReference type="EMBL" id="MDJ1500813.1"/>
    </source>
</evidence>
<sequence length="67" mass="7836">MTINRRIMRNWKSLLLGVFTFSGYLLWMLNRIDTQSFIALLGFMTTAGFFTLQKSRKVVKEQESVNS</sequence>
<proteinExistence type="predicted"/>
<protein>
    <submittedName>
        <fullName evidence="2">Uncharacterized protein</fullName>
    </submittedName>
</protein>
<keyword evidence="3" id="KW-1185">Reference proteome</keyword>
<dbReference type="EMBL" id="JASJOU010000002">
    <property type="protein sequence ID" value="MDJ1500813.1"/>
    <property type="molecule type" value="Genomic_DNA"/>
</dbReference>
<feature type="transmembrane region" description="Helical" evidence="1">
    <location>
        <begin position="12"/>
        <end position="29"/>
    </location>
</feature>
<dbReference type="RefSeq" id="WP_314510344.1">
    <property type="nucleotide sequence ID" value="NZ_JASJOU010000002.1"/>
</dbReference>
<dbReference type="Proteomes" id="UP001232063">
    <property type="component" value="Unassembled WGS sequence"/>
</dbReference>
<evidence type="ECO:0000313" key="3">
    <source>
        <dbReference type="Proteomes" id="UP001232063"/>
    </source>
</evidence>
<comment type="caution">
    <text evidence="2">The sequence shown here is derived from an EMBL/GenBank/DDBJ whole genome shotgun (WGS) entry which is preliminary data.</text>
</comment>
<dbReference type="AlphaFoldDB" id="A0AAE3R4P7"/>
<feature type="transmembrane region" description="Helical" evidence="1">
    <location>
        <begin position="35"/>
        <end position="52"/>
    </location>
</feature>
<organism evidence="2 3">
    <name type="scientific">Xanthocytophaga agilis</name>
    <dbReference type="NCBI Taxonomy" id="3048010"/>
    <lineage>
        <taxon>Bacteria</taxon>
        <taxon>Pseudomonadati</taxon>
        <taxon>Bacteroidota</taxon>
        <taxon>Cytophagia</taxon>
        <taxon>Cytophagales</taxon>
        <taxon>Rhodocytophagaceae</taxon>
        <taxon>Xanthocytophaga</taxon>
    </lineage>
</organism>
<accession>A0AAE3R4P7</accession>
<keyword evidence="1" id="KW-0812">Transmembrane</keyword>
<gene>
    <name evidence="2" type="ORF">QNI22_09150</name>
</gene>
<reference evidence="2" key="1">
    <citation type="submission" date="2023-05" db="EMBL/GenBank/DDBJ databases">
        <authorList>
            <person name="Zhang X."/>
        </authorList>
    </citation>
    <scope>NUCLEOTIDE SEQUENCE</scope>
    <source>
        <strain evidence="2">BD1B2-1</strain>
    </source>
</reference>
<keyword evidence="1" id="KW-1133">Transmembrane helix</keyword>
<keyword evidence="1" id="KW-0472">Membrane</keyword>